<proteinExistence type="predicted"/>
<sequence length="74" mass="8410">MTEMDILLDMNSIEMKQKQPFLGVMRFSAFPWSYTFFGLSSVARITAHWLVSGYGICGKVQVQLEPALEYETGL</sequence>
<evidence type="ECO:0000313" key="1">
    <source>
        <dbReference type="EMBL" id="POG69496.1"/>
    </source>
</evidence>
<keyword evidence="2" id="KW-1185">Reference proteome</keyword>
<protein>
    <submittedName>
        <fullName evidence="1">Uncharacterized protein</fullName>
    </submittedName>
</protein>
<dbReference type="EMBL" id="AUPC02000134">
    <property type="protein sequence ID" value="POG69496.1"/>
    <property type="molecule type" value="Genomic_DNA"/>
</dbReference>
<dbReference type="Proteomes" id="UP000018888">
    <property type="component" value="Unassembled WGS sequence"/>
</dbReference>
<evidence type="ECO:0000313" key="2">
    <source>
        <dbReference type="Proteomes" id="UP000018888"/>
    </source>
</evidence>
<dbReference type="AlphaFoldDB" id="A0A2P4PVU0"/>
<organism evidence="1 2">
    <name type="scientific">Rhizophagus irregularis (strain DAOM 181602 / DAOM 197198 / MUCL 43194)</name>
    <name type="common">Arbuscular mycorrhizal fungus</name>
    <name type="synonym">Glomus intraradices</name>
    <dbReference type="NCBI Taxonomy" id="747089"/>
    <lineage>
        <taxon>Eukaryota</taxon>
        <taxon>Fungi</taxon>
        <taxon>Fungi incertae sedis</taxon>
        <taxon>Mucoromycota</taxon>
        <taxon>Glomeromycotina</taxon>
        <taxon>Glomeromycetes</taxon>
        <taxon>Glomerales</taxon>
        <taxon>Glomeraceae</taxon>
        <taxon>Rhizophagus</taxon>
    </lineage>
</organism>
<reference evidence="1 2" key="2">
    <citation type="journal article" date="2018" name="New Phytol.">
        <title>High intraspecific genome diversity in the model arbuscular mycorrhizal symbiont Rhizophagus irregularis.</title>
        <authorList>
            <person name="Chen E.C.H."/>
            <person name="Morin E."/>
            <person name="Beaudet D."/>
            <person name="Noel J."/>
            <person name="Yildirir G."/>
            <person name="Ndikumana S."/>
            <person name="Charron P."/>
            <person name="St-Onge C."/>
            <person name="Giorgi J."/>
            <person name="Kruger M."/>
            <person name="Marton T."/>
            <person name="Ropars J."/>
            <person name="Grigoriev I.V."/>
            <person name="Hainaut M."/>
            <person name="Henrissat B."/>
            <person name="Roux C."/>
            <person name="Martin F."/>
            <person name="Corradi N."/>
        </authorList>
    </citation>
    <scope>NUCLEOTIDE SEQUENCE [LARGE SCALE GENOMIC DNA]</scope>
    <source>
        <strain evidence="1 2">DAOM 197198</strain>
    </source>
</reference>
<comment type="caution">
    <text evidence="1">The sequence shown here is derived from an EMBL/GenBank/DDBJ whole genome shotgun (WGS) entry which is preliminary data.</text>
</comment>
<gene>
    <name evidence="1" type="ORF">GLOIN_2v1776954</name>
</gene>
<reference evidence="1 2" key="1">
    <citation type="journal article" date="2013" name="Proc. Natl. Acad. Sci. U.S.A.">
        <title>Genome of an arbuscular mycorrhizal fungus provides insight into the oldest plant symbiosis.</title>
        <authorList>
            <person name="Tisserant E."/>
            <person name="Malbreil M."/>
            <person name="Kuo A."/>
            <person name="Kohler A."/>
            <person name="Symeonidi A."/>
            <person name="Balestrini R."/>
            <person name="Charron P."/>
            <person name="Duensing N."/>
            <person name="Frei Dit Frey N."/>
            <person name="Gianinazzi-Pearson V."/>
            <person name="Gilbert L.B."/>
            <person name="Handa Y."/>
            <person name="Herr J.R."/>
            <person name="Hijri M."/>
            <person name="Koul R."/>
            <person name="Kawaguchi M."/>
            <person name="Krajinski F."/>
            <person name="Lammers P.J."/>
            <person name="Masclaux F.G."/>
            <person name="Murat C."/>
            <person name="Morin E."/>
            <person name="Ndikumana S."/>
            <person name="Pagni M."/>
            <person name="Petitpierre D."/>
            <person name="Requena N."/>
            <person name="Rosikiewicz P."/>
            <person name="Riley R."/>
            <person name="Saito K."/>
            <person name="San Clemente H."/>
            <person name="Shapiro H."/>
            <person name="van Tuinen D."/>
            <person name="Becard G."/>
            <person name="Bonfante P."/>
            <person name="Paszkowski U."/>
            <person name="Shachar-Hill Y.Y."/>
            <person name="Tuskan G.A."/>
            <person name="Young P.W."/>
            <person name="Sanders I.R."/>
            <person name="Henrissat B."/>
            <person name="Rensing S.A."/>
            <person name="Grigoriev I.V."/>
            <person name="Corradi N."/>
            <person name="Roux C."/>
            <person name="Martin F."/>
        </authorList>
    </citation>
    <scope>NUCLEOTIDE SEQUENCE [LARGE SCALE GENOMIC DNA]</scope>
    <source>
        <strain evidence="1 2">DAOM 197198</strain>
    </source>
</reference>
<name>A0A2P4PVU0_RHIID</name>
<accession>A0A2P4PVU0</accession>
<dbReference type="VEuPathDB" id="FungiDB:RhiirFUN_005819"/>